<sequence length="144" mass="16737">MWPQKKQLQGVESRDLWRIRVQSEVILTNTSNPAMRRFIVLVSTNVNVPMRGCSILLEDKIPRMIRQLWQRPQQQHMQVTCTCLSLLTEENGPNTFTTFWDILKDTELVLPPDAHSAHLMSLCLFSYTNHICTCNTVEYIAFSK</sequence>
<proteinExistence type="predicted"/>
<evidence type="ECO:0000313" key="1">
    <source>
        <dbReference type="EMBL" id="GBN78168.1"/>
    </source>
</evidence>
<dbReference type="Proteomes" id="UP000499080">
    <property type="component" value="Unassembled WGS sequence"/>
</dbReference>
<reference evidence="1 3" key="1">
    <citation type="journal article" date="2019" name="Sci. Rep.">
        <title>Orb-weaving spider Araneus ventricosus genome elucidates the spidroin gene catalogue.</title>
        <authorList>
            <person name="Kono N."/>
            <person name="Nakamura H."/>
            <person name="Ohtoshi R."/>
            <person name="Moran D.A.P."/>
            <person name="Shinohara A."/>
            <person name="Yoshida Y."/>
            <person name="Fujiwara M."/>
            <person name="Mori M."/>
            <person name="Tomita M."/>
            <person name="Arakawa K."/>
        </authorList>
    </citation>
    <scope>NUCLEOTIDE SEQUENCE [LARGE SCALE GENOMIC DNA]</scope>
</reference>
<dbReference type="EMBL" id="BGPR01018070">
    <property type="protein sequence ID" value="GBN78168.1"/>
    <property type="molecule type" value="Genomic_DNA"/>
</dbReference>
<accession>A0A4Y2RR45</accession>
<evidence type="ECO:0000313" key="3">
    <source>
        <dbReference type="Proteomes" id="UP000499080"/>
    </source>
</evidence>
<organism evidence="1 3">
    <name type="scientific">Araneus ventricosus</name>
    <name type="common">Orbweaver spider</name>
    <name type="synonym">Epeira ventricosa</name>
    <dbReference type="NCBI Taxonomy" id="182803"/>
    <lineage>
        <taxon>Eukaryota</taxon>
        <taxon>Metazoa</taxon>
        <taxon>Ecdysozoa</taxon>
        <taxon>Arthropoda</taxon>
        <taxon>Chelicerata</taxon>
        <taxon>Arachnida</taxon>
        <taxon>Araneae</taxon>
        <taxon>Araneomorphae</taxon>
        <taxon>Entelegynae</taxon>
        <taxon>Araneoidea</taxon>
        <taxon>Araneidae</taxon>
        <taxon>Araneus</taxon>
    </lineage>
</organism>
<dbReference type="EMBL" id="BGPR01018512">
    <property type="protein sequence ID" value="GBN79359.1"/>
    <property type="molecule type" value="Genomic_DNA"/>
</dbReference>
<evidence type="ECO:0000313" key="2">
    <source>
        <dbReference type="EMBL" id="GBN79359.1"/>
    </source>
</evidence>
<name>A0A4Y2RR45_ARAVE</name>
<comment type="caution">
    <text evidence="1">The sequence shown here is derived from an EMBL/GenBank/DDBJ whole genome shotgun (WGS) entry which is preliminary data.</text>
</comment>
<dbReference type="AlphaFoldDB" id="A0A4Y2RR45"/>
<protein>
    <submittedName>
        <fullName evidence="1">Uncharacterized protein</fullName>
    </submittedName>
</protein>
<gene>
    <name evidence="2" type="ORF">AVEN_185173_1</name>
    <name evidence="1" type="ORF">AVEN_52414_1</name>
</gene>
<keyword evidence="3" id="KW-1185">Reference proteome</keyword>